<gene>
    <name evidence="2" type="ORF">FHG12_18175</name>
</gene>
<dbReference type="KEGG" id="hyj:FHG12_18175"/>
<keyword evidence="1" id="KW-0732">Signal</keyword>
<dbReference type="AlphaFoldDB" id="A0A5B8A397"/>
<name>A0A5B8A397_9BACT</name>
<protein>
    <recommendedName>
        <fullName evidence="4">Lipoprotein</fullName>
    </recommendedName>
</protein>
<evidence type="ECO:0000313" key="3">
    <source>
        <dbReference type="Proteomes" id="UP000305398"/>
    </source>
</evidence>
<dbReference type="OrthoDB" id="1339084at2"/>
<proteinExistence type="predicted"/>
<organism evidence="2 3">
    <name type="scientific">Hymenobacter jejuensis</name>
    <dbReference type="NCBI Taxonomy" id="2502781"/>
    <lineage>
        <taxon>Bacteria</taxon>
        <taxon>Pseudomonadati</taxon>
        <taxon>Bacteroidota</taxon>
        <taxon>Cytophagia</taxon>
        <taxon>Cytophagales</taxon>
        <taxon>Hymenobacteraceae</taxon>
        <taxon>Hymenobacter</taxon>
    </lineage>
</organism>
<feature type="signal peptide" evidence="1">
    <location>
        <begin position="1"/>
        <end position="21"/>
    </location>
</feature>
<dbReference type="RefSeq" id="WP_139517092.1">
    <property type="nucleotide sequence ID" value="NZ_CP040896.1"/>
</dbReference>
<dbReference type="PROSITE" id="PS51257">
    <property type="entry name" value="PROKAR_LIPOPROTEIN"/>
    <property type="match status" value="1"/>
</dbReference>
<accession>A0A5B8A397</accession>
<dbReference type="EMBL" id="CP040896">
    <property type="protein sequence ID" value="QDA61904.1"/>
    <property type="molecule type" value="Genomic_DNA"/>
</dbReference>
<feature type="chain" id="PRO_5023045582" description="Lipoprotein" evidence="1">
    <location>
        <begin position="22"/>
        <end position="225"/>
    </location>
</feature>
<dbReference type="Proteomes" id="UP000305398">
    <property type="component" value="Chromosome"/>
</dbReference>
<evidence type="ECO:0000256" key="1">
    <source>
        <dbReference type="SAM" id="SignalP"/>
    </source>
</evidence>
<reference evidence="2 3" key="1">
    <citation type="submission" date="2019-06" db="EMBL/GenBank/DDBJ databases">
        <authorList>
            <person name="Srinivasan S."/>
        </authorList>
    </citation>
    <scope>NUCLEOTIDE SEQUENCE [LARGE SCALE GENOMIC DNA]</scope>
    <source>
        <strain evidence="2 3">17J68-5</strain>
    </source>
</reference>
<sequence>MKNIFTSCILLLLTACSSSISSNKTEAFWLWFVENRAEFEHLNEATRNEKDEKLNQLLEQLLKIDDGLAVEVSNESQGVRDLVISAEGDKEKFPVVKEIVQTAPFIPGWTVTAFRQRSDDDFTLQYRSLRFTPSDMYFYPIAEGDSLDLIIYSKGLKNHNPDTVAFYGLIAMDNVLGEYDCVMKVRHYDFQDLVDEKDKSNLKPLKDLPDYVDSFHRNNQRNKSQ</sequence>
<keyword evidence="3" id="KW-1185">Reference proteome</keyword>
<evidence type="ECO:0000313" key="2">
    <source>
        <dbReference type="EMBL" id="QDA61904.1"/>
    </source>
</evidence>
<evidence type="ECO:0008006" key="4">
    <source>
        <dbReference type="Google" id="ProtNLM"/>
    </source>
</evidence>